<reference evidence="6 9" key="2">
    <citation type="submission" date="2019-11" db="EMBL/GenBank/DDBJ databases">
        <title>Genome sequences of 17 halophilic strains isolated from different environments.</title>
        <authorList>
            <person name="Furrow R.E."/>
        </authorList>
    </citation>
    <scope>NUCLEOTIDE SEQUENCE [LARGE SCALE GENOMIC DNA]</scope>
    <source>
        <strain evidence="6 9">22506_14_FS</strain>
    </source>
</reference>
<evidence type="ECO:0000313" key="9">
    <source>
        <dbReference type="Proteomes" id="UP000447833"/>
    </source>
</evidence>
<reference evidence="7 8" key="1">
    <citation type="submission" date="2019-04" db="EMBL/GenBank/DDBJ databases">
        <title>Genome sequence of Bacillus hwajinpoensis strain Y2.</title>
        <authorList>
            <person name="Fair J.L."/>
            <person name="Maclea K.S."/>
        </authorList>
    </citation>
    <scope>NUCLEOTIDE SEQUENCE [LARGE SCALE GENOMIC DNA]</scope>
    <source>
        <strain evidence="7 8">Y2</strain>
    </source>
</reference>
<dbReference type="NCBIfam" id="NF001764">
    <property type="entry name" value="PRK00504.1"/>
    <property type="match status" value="1"/>
</dbReference>
<dbReference type="GO" id="GO:0005737">
    <property type="term" value="C:cytoplasm"/>
    <property type="evidence" value="ECO:0007669"/>
    <property type="project" value="UniProtKB-ARBA"/>
</dbReference>
<protein>
    <recommendedName>
        <fullName evidence="4 5">Large ribosomal subunit protein bL33</fullName>
    </recommendedName>
</protein>
<dbReference type="Gene3D" id="2.20.28.120">
    <property type="entry name" value="Ribosomal protein L33"/>
    <property type="match status" value="1"/>
</dbReference>
<name>A0A4U1MAU4_9BACL</name>
<dbReference type="InterPro" id="IPR011332">
    <property type="entry name" value="Ribosomal_zn-bd"/>
</dbReference>
<dbReference type="InterPro" id="IPR001705">
    <property type="entry name" value="Ribosomal_bL33"/>
</dbReference>
<keyword evidence="2 5" id="KW-0689">Ribosomal protein</keyword>
<dbReference type="SUPFAM" id="SSF57829">
    <property type="entry name" value="Zn-binding ribosomal proteins"/>
    <property type="match status" value="1"/>
</dbReference>
<dbReference type="EMBL" id="SWFM01000010">
    <property type="protein sequence ID" value="TKD67166.1"/>
    <property type="molecule type" value="Genomic_DNA"/>
</dbReference>
<evidence type="ECO:0000256" key="5">
    <source>
        <dbReference type="HAMAP-Rule" id="MF_00294"/>
    </source>
</evidence>
<evidence type="ECO:0000256" key="2">
    <source>
        <dbReference type="ARBA" id="ARBA00022980"/>
    </source>
</evidence>
<dbReference type="Proteomes" id="UP000310541">
    <property type="component" value="Unassembled WGS sequence"/>
</dbReference>
<dbReference type="RefSeq" id="WP_098445960.1">
    <property type="nucleotide sequence ID" value="NZ_JAIVAE010000018.1"/>
</dbReference>
<dbReference type="InterPro" id="IPR018264">
    <property type="entry name" value="Ribosomal_bL33_CS"/>
</dbReference>
<dbReference type="NCBIfam" id="NF001860">
    <property type="entry name" value="PRK00595.1"/>
    <property type="match status" value="1"/>
</dbReference>
<dbReference type="InterPro" id="IPR038584">
    <property type="entry name" value="Ribosomal_bL33_sf"/>
</dbReference>
<evidence type="ECO:0000313" key="7">
    <source>
        <dbReference type="EMBL" id="TKD67166.1"/>
    </source>
</evidence>
<dbReference type="Proteomes" id="UP000447833">
    <property type="component" value="Unassembled WGS sequence"/>
</dbReference>
<dbReference type="Pfam" id="PF00471">
    <property type="entry name" value="Ribosomal_L33"/>
    <property type="match status" value="1"/>
</dbReference>
<organism evidence="7 8">
    <name type="scientific">Guptibacillus hwajinpoensis</name>
    <dbReference type="NCBI Taxonomy" id="208199"/>
    <lineage>
        <taxon>Bacteria</taxon>
        <taxon>Bacillati</taxon>
        <taxon>Bacillota</taxon>
        <taxon>Bacilli</taxon>
        <taxon>Bacillales</taxon>
        <taxon>Guptibacillaceae</taxon>
        <taxon>Guptibacillus</taxon>
    </lineage>
</organism>
<dbReference type="GO" id="GO:0006412">
    <property type="term" value="P:translation"/>
    <property type="evidence" value="ECO:0007669"/>
    <property type="project" value="UniProtKB-UniRule"/>
</dbReference>
<dbReference type="NCBIfam" id="TIGR01023">
    <property type="entry name" value="rpmG_bact"/>
    <property type="match status" value="1"/>
</dbReference>
<comment type="caution">
    <text evidence="7">The sequence shown here is derived from an EMBL/GenBank/DDBJ whole genome shotgun (WGS) entry which is preliminary data.</text>
</comment>
<dbReference type="PANTHER" id="PTHR43168">
    <property type="entry name" value="50S RIBOSOMAL PROTEIN L33, CHLOROPLASTIC"/>
    <property type="match status" value="1"/>
</dbReference>
<evidence type="ECO:0000256" key="1">
    <source>
        <dbReference type="ARBA" id="ARBA00007596"/>
    </source>
</evidence>
<proteinExistence type="inferred from homology"/>
<dbReference type="EMBL" id="WMEY01000011">
    <property type="protein sequence ID" value="MYL65902.1"/>
    <property type="molecule type" value="Genomic_DNA"/>
</dbReference>
<comment type="similarity">
    <text evidence="1 5">Belongs to the bacterial ribosomal protein bL33 family.</text>
</comment>
<dbReference type="HAMAP" id="MF_00294">
    <property type="entry name" value="Ribosomal_bL33"/>
    <property type="match status" value="1"/>
</dbReference>
<evidence type="ECO:0000256" key="4">
    <source>
        <dbReference type="ARBA" id="ARBA00035176"/>
    </source>
</evidence>
<dbReference type="OrthoDB" id="9801333at2"/>
<dbReference type="PROSITE" id="PS00582">
    <property type="entry name" value="RIBOSOMAL_L33"/>
    <property type="match status" value="1"/>
</dbReference>
<dbReference type="AlphaFoldDB" id="A0A4U1MAU4"/>
<dbReference type="GO" id="GO:0003735">
    <property type="term" value="F:structural constituent of ribosome"/>
    <property type="evidence" value="ECO:0007669"/>
    <property type="project" value="InterPro"/>
</dbReference>
<evidence type="ECO:0000313" key="8">
    <source>
        <dbReference type="Proteomes" id="UP000310541"/>
    </source>
</evidence>
<gene>
    <name evidence="5 7" type="primary">rpmG</name>
    <name evidence="7" type="ORF">FBF83_19375</name>
    <name evidence="6" type="ORF">GLW07_21375</name>
</gene>
<dbReference type="GO" id="GO:0005840">
    <property type="term" value="C:ribosome"/>
    <property type="evidence" value="ECO:0007669"/>
    <property type="project" value="UniProtKB-KW"/>
</dbReference>
<accession>A0A4U1MAU4</accession>
<keyword evidence="3 5" id="KW-0687">Ribonucleoprotein</keyword>
<evidence type="ECO:0000313" key="6">
    <source>
        <dbReference type="EMBL" id="MYL65902.1"/>
    </source>
</evidence>
<dbReference type="GO" id="GO:1990904">
    <property type="term" value="C:ribonucleoprotein complex"/>
    <property type="evidence" value="ECO:0007669"/>
    <property type="project" value="UniProtKB-KW"/>
</dbReference>
<sequence length="49" mass="5722">MRKKAVLACVQCNSRNYTTMKNSQTSPARIEVKKYCKYCDAHTVHRETK</sequence>
<evidence type="ECO:0000256" key="3">
    <source>
        <dbReference type="ARBA" id="ARBA00023274"/>
    </source>
</evidence>
<dbReference type="PANTHER" id="PTHR43168:SF5">
    <property type="entry name" value="LARGE RIBOSOMAL SUBUNIT PROTEIN BL33B"/>
    <property type="match status" value="1"/>
</dbReference>